<dbReference type="CDD" id="cd07505">
    <property type="entry name" value="HAD_BPGM-like"/>
    <property type="match status" value="1"/>
</dbReference>
<dbReference type="Proteomes" id="UP000886785">
    <property type="component" value="Unassembled WGS sequence"/>
</dbReference>
<gene>
    <name evidence="1" type="ORF">IAA54_03995</name>
</gene>
<evidence type="ECO:0000313" key="2">
    <source>
        <dbReference type="Proteomes" id="UP000886785"/>
    </source>
</evidence>
<dbReference type="InterPro" id="IPR006439">
    <property type="entry name" value="HAD-SF_hydro_IA"/>
</dbReference>
<dbReference type="SFLD" id="SFLDG01129">
    <property type="entry name" value="C1.5:_HAD__Beta-PGM__Phosphata"/>
    <property type="match status" value="1"/>
</dbReference>
<accession>A0A9D1DQ03</accession>
<dbReference type="InterPro" id="IPR023214">
    <property type="entry name" value="HAD_sf"/>
</dbReference>
<dbReference type="PANTHER" id="PTHR18901:SF38">
    <property type="entry name" value="PSEUDOURIDINE-5'-PHOSPHATASE"/>
    <property type="match status" value="1"/>
</dbReference>
<dbReference type="GO" id="GO:0016791">
    <property type="term" value="F:phosphatase activity"/>
    <property type="evidence" value="ECO:0007669"/>
    <property type="project" value="TreeGrafter"/>
</dbReference>
<dbReference type="SUPFAM" id="SSF56784">
    <property type="entry name" value="HAD-like"/>
    <property type="match status" value="1"/>
</dbReference>
<dbReference type="InterPro" id="IPR036412">
    <property type="entry name" value="HAD-like_sf"/>
</dbReference>
<proteinExistence type="predicted"/>
<dbReference type="EMBL" id="DVHF01000047">
    <property type="protein sequence ID" value="HIR56807.1"/>
    <property type="molecule type" value="Genomic_DNA"/>
</dbReference>
<dbReference type="AlphaFoldDB" id="A0A9D1DQ03"/>
<dbReference type="PANTHER" id="PTHR18901">
    <property type="entry name" value="2-DEOXYGLUCOSE-6-PHOSPHATE PHOSPHATASE 2"/>
    <property type="match status" value="1"/>
</dbReference>
<dbReference type="InterPro" id="IPR041492">
    <property type="entry name" value="HAD_2"/>
</dbReference>
<dbReference type="Gene3D" id="3.40.50.1000">
    <property type="entry name" value="HAD superfamily/HAD-like"/>
    <property type="match status" value="1"/>
</dbReference>
<dbReference type="SFLD" id="SFLDS00003">
    <property type="entry name" value="Haloacid_Dehalogenase"/>
    <property type="match status" value="1"/>
</dbReference>
<name>A0A9D1DQ03_9FIRM</name>
<dbReference type="InterPro" id="IPR023198">
    <property type="entry name" value="PGP-like_dom2"/>
</dbReference>
<reference evidence="1" key="1">
    <citation type="submission" date="2020-10" db="EMBL/GenBank/DDBJ databases">
        <authorList>
            <person name="Gilroy R."/>
        </authorList>
    </citation>
    <scope>NUCLEOTIDE SEQUENCE</scope>
    <source>
        <strain evidence="1">ChiSjej1B19-7085</strain>
    </source>
</reference>
<organism evidence="1 2">
    <name type="scientific">Candidatus Gallacutalibacter pullicola</name>
    <dbReference type="NCBI Taxonomy" id="2840830"/>
    <lineage>
        <taxon>Bacteria</taxon>
        <taxon>Bacillati</taxon>
        <taxon>Bacillota</taxon>
        <taxon>Clostridia</taxon>
        <taxon>Eubacteriales</taxon>
        <taxon>Candidatus Gallacutalibacter</taxon>
    </lineage>
</organism>
<protein>
    <submittedName>
        <fullName evidence="1">HAD family phosphatase</fullName>
    </submittedName>
</protein>
<sequence>MNYIIFDMDGTLLDSMSVWEQVDRNYIEKYRLDVPPEKLHEMFKVMTLPDSADYLHKNYQPEIPPEQICREIEEMGRREYEYNVPLKDGVREALEQFHQAGIRMCVASASERIHVETALRRLGVLDLFAFVRTCTEAGSGKEQPEIFRQCAQLLGAQDCGEVIVFDDASHALKTAKDAGFRTAAVYDSAFAQDEKYLRGLCDYYFSSAWEWPQILR</sequence>
<dbReference type="Pfam" id="PF13419">
    <property type="entry name" value="HAD_2"/>
    <property type="match status" value="1"/>
</dbReference>
<reference evidence="1" key="2">
    <citation type="journal article" date="2021" name="PeerJ">
        <title>Extensive microbial diversity within the chicken gut microbiome revealed by metagenomics and culture.</title>
        <authorList>
            <person name="Gilroy R."/>
            <person name="Ravi A."/>
            <person name="Getino M."/>
            <person name="Pursley I."/>
            <person name="Horton D.L."/>
            <person name="Alikhan N.F."/>
            <person name="Baker D."/>
            <person name="Gharbi K."/>
            <person name="Hall N."/>
            <person name="Watson M."/>
            <person name="Adriaenssens E.M."/>
            <person name="Foster-Nyarko E."/>
            <person name="Jarju S."/>
            <person name="Secka A."/>
            <person name="Antonio M."/>
            <person name="Oren A."/>
            <person name="Chaudhuri R.R."/>
            <person name="La Ragione R."/>
            <person name="Hildebrand F."/>
            <person name="Pallen M.J."/>
        </authorList>
    </citation>
    <scope>NUCLEOTIDE SEQUENCE</scope>
    <source>
        <strain evidence="1">ChiSjej1B19-7085</strain>
    </source>
</reference>
<dbReference type="NCBIfam" id="TIGR01509">
    <property type="entry name" value="HAD-SF-IA-v3"/>
    <property type="match status" value="1"/>
</dbReference>
<dbReference type="Gene3D" id="1.10.150.240">
    <property type="entry name" value="Putative phosphatase, domain 2"/>
    <property type="match status" value="1"/>
</dbReference>
<comment type="caution">
    <text evidence="1">The sequence shown here is derived from an EMBL/GenBank/DDBJ whole genome shotgun (WGS) entry which is preliminary data.</text>
</comment>
<evidence type="ECO:0000313" key="1">
    <source>
        <dbReference type="EMBL" id="HIR56807.1"/>
    </source>
</evidence>